<evidence type="ECO:0000256" key="2">
    <source>
        <dbReference type="ARBA" id="ARBA00022475"/>
    </source>
</evidence>
<organism evidence="10 11">
    <name type="scientific">Ceutorhynchus assimilis</name>
    <name type="common">cabbage seed weevil</name>
    <dbReference type="NCBI Taxonomy" id="467358"/>
    <lineage>
        <taxon>Eukaryota</taxon>
        <taxon>Metazoa</taxon>
        <taxon>Ecdysozoa</taxon>
        <taxon>Arthropoda</taxon>
        <taxon>Hexapoda</taxon>
        <taxon>Insecta</taxon>
        <taxon>Pterygota</taxon>
        <taxon>Neoptera</taxon>
        <taxon>Endopterygota</taxon>
        <taxon>Coleoptera</taxon>
        <taxon>Polyphaga</taxon>
        <taxon>Cucujiformia</taxon>
        <taxon>Curculionidae</taxon>
        <taxon>Ceutorhynchinae</taxon>
        <taxon>Ceutorhynchus</taxon>
    </lineage>
</organism>
<keyword evidence="6" id="KW-0675">Receptor</keyword>
<accession>A0A9N9MP94</accession>
<keyword evidence="9" id="KW-0732">Signal</keyword>
<evidence type="ECO:0000256" key="7">
    <source>
        <dbReference type="ARBA" id="ARBA00023180"/>
    </source>
</evidence>
<keyword evidence="3 8" id="KW-0812">Transmembrane</keyword>
<evidence type="ECO:0000256" key="6">
    <source>
        <dbReference type="ARBA" id="ARBA00023170"/>
    </source>
</evidence>
<dbReference type="PANTHER" id="PTHR42643:SF38">
    <property type="entry name" value="IONOTROPIC RECEPTOR 100A"/>
    <property type="match status" value="1"/>
</dbReference>
<evidence type="ECO:0000256" key="8">
    <source>
        <dbReference type="SAM" id="Phobius"/>
    </source>
</evidence>
<evidence type="ECO:0000256" key="3">
    <source>
        <dbReference type="ARBA" id="ARBA00022692"/>
    </source>
</evidence>
<dbReference type="AlphaFoldDB" id="A0A9N9MP94"/>
<name>A0A9N9MP94_9CUCU</name>
<keyword evidence="4 8" id="KW-1133">Transmembrane helix</keyword>
<feature type="chain" id="PRO_5040305269" description="Ionotropic receptor" evidence="9">
    <location>
        <begin position="18"/>
        <end position="663"/>
    </location>
</feature>
<evidence type="ECO:0000313" key="10">
    <source>
        <dbReference type="EMBL" id="CAG9767771.1"/>
    </source>
</evidence>
<dbReference type="GO" id="GO:0005886">
    <property type="term" value="C:plasma membrane"/>
    <property type="evidence" value="ECO:0007669"/>
    <property type="project" value="UniProtKB-SubCell"/>
</dbReference>
<reference evidence="10" key="1">
    <citation type="submission" date="2022-01" db="EMBL/GenBank/DDBJ databases">
        <authorList>
            <person name="King R."/>
        </authorList>
    </citation>
    <scope>NUCLEOTIDE SEQUENCE</scope>
</reference>
<proteinExistence type="predicted"/>
<evidence type="ECO:0000313" key="11">
    <source>
        <dbReference type="Proteomes" id="UP001152799"/>
    </source>
</evidence>
<evidence type="ECO:0000256" key="5">
    <source>
        <dbReference type="ARBA" id="ARBA00023136"/>
    </source>
</evidence>
<feature type="transmembrane region" description="Helical" evidence="8">
    <location>
        <begin position="637"/>
        <end position="656"/>
    </location>
</feature>
<dbReference type="OrthoDB" id="8195814at2759"/>
<evidence type="ECO:0000256" key="4">
    <source>
        <dbReference type="ARBA" id="ARBA00022989"/>
    </source>
</evidence>
<evidence type="ECO:0000256" key="1">
    <source>
        <dbReference type="ARBA" id="ARBA00004651"/>
    </source>
</evidence>
<feature type="signal peptide" evidence="9">
    <location>
        <begin position="1"/>
        <end position="17"/>
    </location>
</feature>
<comment type="subcellular location">
    <subcellularLocation>
        <location evidence="1">Cell membrane</location>
        <topology evidence="1">Multi-pass membrane protein</topology>
    </subcellularLocation>
</comment>
<dbReference type="SUPFAM" id="SSF53850">
    <property type="entry name" value="Periplasmic binding protein-like II"/>
    <property type="match status" value="1"/>
</dbReference>
<keyword evidence="5 8" id="KW-0472">Membrane</keyword>
<keyword evidence="11" id="KW-1185">Reference proteome</keyword>
<dbReference type="InterPro" id="IPR052192">
    <property type="entry name" value="Insect_Ionotropic_Sensory_Rcpt"/>
</dbReference>
<dbReference type="Proteomes" id="UP001152799">
    <property type="component" value="Chromosome 4"/>
</dbReference>
<dbReference type="PANTHER" id="PTHR42643">
    <property type="entry name" value="IONOTROPIC RECEPTOR 20A-RELATED"/>
    <property type="match status" value="1"/>
</dbReference>
<evidence type="ECO:0008006" key="12">
    <source>
        <dbReference type="Google" id="ProtNLM"/>
    </source>
</evidence>
<dbReference type="EMBL" id="OU892280">
    <property type="protein sequence ID" value="CAG9767771.1"/>
    <property type="molecule type" value="Genomic_DNA"/>
</dbReference>
<protein>
    <recommendedName>
        <fullName evidence="12">Ionotropic receptor</fullName>
    </recommendedName>
</protein>
<keyword evidence="7" id="KW-0325">Glycoprotein</keyword>
<evidence type="ECO:0000256" key="9">
    <source>
        <dbReference type="SAM" id="SignalP"/>
    </source>
</evidence>
<keyword evidence="2" id="KW-1003">Cell membrane</keyword>
<sequence length="663" mass="76740">MLLKILLIINLIPENHGKLNETEHLKSFPPLIPTILSKYLHLAKFTKIINLKYKTSNTTTNFEDALDIMCTRSMRICQNIIMEKKIIREKMCWIPINTTEKVIIEQYKKWPKEKLDDFDLTELRNYERDTAKIIIGKEPCLFYDYLNPKNKEETVESARFLHVLFFTSRYIKFDEVVDLLAHMWKKFQILNLIALIPHVSNYNNYILNYKPFVKNSRNSYGQVHIYSLNVIEQNPYLIINSVTNLNGYPLKVSIFERYPTAIKELPKILQTYPVYKKIPKTSTFYGIDGVVLSEIAYLCNFSIDIASGVENKYYGLVGRNGSIIGSLGQIIKRRIDFQANSRFLIDYGLSSFEYTYHLYFEYLGVLVLKSGRVPKWLEIFYVFLRESNLMILSSWIICCIFNAIIQKCYGVSFQDAILEMYCIALGHSQESIIISNNTSRSRRIFIGSCLIFSIISSPLLTAELTNVLTNDIWLPDINTLEEFDGTGLTIHSSVNPFINDPRHLYQKLSSKINSTWMEIRALDLMVQTKKSAALERVTDAKLKIYTQYTDENGTPLLHIIPEYPRKYFMAYIVPSGSPYLININCILKHFNEAGLDLKWSGDFTRGIVAEASRKKINSSKQAGYEALNVEDMRSACYILFPGYLISILVFVFEVICERMQVDT</sequence>
<gene>
    <name evidence="10" type="ORF">CEUTPL_LOCUS8328</name>
</gene>